<reference evidence="2 3" key="1">
    <citation type="submission" date="2019-03" db="EMBL/GenBank/DDBJ databases">
        <title>Draft Genome Sequence of Desulfosporosinus fructosivorans Strain 63.6F, Isolated from Marine Sediment in the Baltic Sea.</title>
        <authorList>
            <person name="Hausmann B."/>
            <person name="Vandieken V."/>
            <person name="Pjevac P."/>
            <person name="Schreck K."/>
            <person name="Herbold C.W."/>
            <person name="Loy A."/>
        </authorList>
    </citation>
    <scope>NUCLEOTIDE SEQUENCE [LARGE SCALE GENOMIC DNA]</scope>
    <source>
        <strain evidence="2 3">63.6F</strain>
    </source>
</reference>
<evidence type="ECO:0000259" key="1">
    <source>
        <dbReference type="PROSITE" id="PS51379"/>
    </source>
</evidence>
<gene>
    <name evidence="2" type="ORF">E4K67_16695</name>
</gene>
<dbReference type="SUPFAM" id="SSF53920">
    <property type="entry name" value="Fe-only hydrogenase"/>
    <property type="match status" value="1"/>
</dbReference>
<evidence type="ECO:0000313" key="3">
    <source>
        <dbReference type="Proteomes" id="UP000298460"/>
    </source>
</evidence>
<dbReference type="SUPFAM" id="SSF54862">
    <property type="entry name" value="4Fe-4S ferredoxins"/>
    <property type="match status" value="1"/>
</dbReference>
<dbReference type="Proteomes" id="UP000298460">
    <property type="component" value="Unassembled WGS sequence"/>
</dbReference>
<sequence>MKTYDDIFQQLVNAAYRGNLNDTINEIRKSGNSEEEKLDLLLHPENLSPVVHLEQDDCSCSPGTSPCEVACLFSAIEKDANGHVRVSSETCVGCARCLDSCKSGHLVDRKDFIPLFEDLSSRKHPVYAMIAPAFVGQFSSDVTPGKLRAAFKRIGFYGMLEVALAADILTLKEAFEFDQAIQNDEDFLLTSCCCPMWVAMIRKTYHTLVPHMPASVSPMIAAGRIIKQMHPEAKTVFIGPCIAKKAEAKEPDIRDAVDYVLTFQEIAQIFEAAEIVVPSLEEDERDHSSRGGRIYARTGGVSTAVSSALTRLRPDRIIPLRSEQADGIVACKKMLKDILGGEVKANFLEGMGCVGGCVGGPKSLIKVDLATKQVNDYGDEASYETPADNPFVLQLLDRLGYDTLEALLSHESMFTRKF</sequence>
<dbReference type="InterPro" id="IPR017896">
    <property type="entry name" value="4Fe4S_Fe-S-bd"/>
</dbReference>
<dbReference type="PANTHER" id="PTHR11615">
    <property type="entry name" value="NITRATE, FORMATE, IRON DEHYDROGENASE"/>
    <property type="match status" value="1"/>
</dbReference>
<organism evidence="2 3">
    <name type="scientific">Desulfosporosinus fructosivorans</name>
    <dbReference type="NCBI Taxonomy" id="2018669"/>
    <lineage>
        <taxon>Bacteria</taxon>
        <taxon>Bacillati</taxon>
        <taxon>Bacillota</taxon>
        <taxon>Clostridia</taxon>
        <taxon>Eubacteriales</taxon>
        <taxon>Desulfitobacteriaceae</taxon>
        <taxon>Desulfosporosinus</taxon>
    </lineage>
</organism>
<comment type="caution">
    <text evidence="2">The sequence shown here is derived from an EMBL/GenBank/DDBJ whole genome shotgun (WGS) entry which is preliminary data.</text>
</comment>
<name>A0A4Z0R317_9FIRM</name>
<protein>
    <submittedName>
        <fullName evidence="2">Iron hydrogenase</fullName>
    </submittedName>
</protein>
<dbReference type="Gene3D" id="3.30.70.20">
    <property type="match status" value="1"/>
</dbReference>
<feature type="domain" description="4Fe-4S ferredoxin-type" evidence="1">
    <location>
        <begin position="82"/>
        <end position="111"/>
    </location>
</feature>
<dbReference type="AlphaFoldDB" id="A0A4Z0R317"/>
<dbReference type="RefSeq" id="WP_135548711.1">
    <property type="nucleotide sequence ID" value="NZ_SPQQ01000006.1"/>
</dbReference>
<dbReference type="InterPro" id="IPR050340">
    <property type="entry name" value="Cytosolic_Fe-S_CAF"/>
</dbReference>
<accession>A0A4Z0R317</accession>
<evidence type="ECO:0000313" key="2">
    <source>
        <dbReference type="EMBL" id="TGE36755.1"/>
    </source>
</evidence>
<dbReference type="PROSITE" id="PS51379">
    <property type="entry name" value="4FE4S_FER_2"/>
    <property type="match status" value="1"/>
</dbReference>
<dbReference type="Gene3D" id="3.40.950.10">
    <property type="entry name" value="Fe-only Hydrogenase (Larger Subunit), Chain L, domain 3"/>
    <property type="match status" value="1"/>
</dbReference>
<dbReference type="InterPro" id="IPR004108">
    <property type="entry name" value="Fe_hydrogenase_lsu_C"/>
</dbReference>
<dbReference type="EMBL" id="SPQQ01000006">
    <property type="protein sequence ID" value="TGE36755.1"/>
    <property type="molecule type" value="Genomic_DNA"/>
</dbReference>
<keyword evidence="3" id="KW-1185">Reference proteome</keyword>
<dbReference type="OrthoDB" id="9798098at2"/>
<dbReference type="InterPro" id="IPR009016">
    <property type="entry name" value="Fe_hydrogenase"/>
</dbReference>
<dbReference type="Pfam" id="PF02906">
    <property type="entry name" value="Fe_hyd_lg_C"/>
    <property type="match status" value="1"/>
</dbReference>
<proteinExistence type="predicted"/>